<accession>A0A8T0GKM9</accession>
<keyword evidence="1" id="KW-0732">Signal</keyword>
<comment type="caution">
    <text evidence="2">The sequence shown here is derived from an EMBL/GenBank/DDBJ whole genome shotgun (WGS) entry which is preliminary data.</text>
</comment>
<dbReference type="EMBL" id="CM026431">
    <property type="protein sequence ID" value="KAG0559097.1"/>
    <property type="molecule type" value="Genomic_DNA"/>
</dbReference>
<evidence type="ECO:0000313" key="2">
    <source>
        <dbReference type="EMBL" id="KAG0559097.1"/>
    </source>
</evidence>
<reference evidence="2" key="1">
    <citation type="submission" date="2020-06" db="EMBL/GenBank/DDBJ databases">
        <title>WGS assembly of Ceratodon purpureus strain R40.</title>
        <authorList>
            <person name="Carey S.B."/>
            <person name="Jenkins J."/>
            <person name="Shu S."/>
            <person name="Lovell J.T."/>
            <person name="Sreedasyam A."/>
            <person name="Maumus F."/>
            <person name="Tiley G.P."/>
            <person name="Fernandez-Pozo N."/>
            <person name="Barry K."/>
            <person name="Chen C."/>
            <person name="Wang M."/>
            <person name="Lipzen A."/>
            <person name="Daum C."/>
            <person name="Saski C.A."/>
            <person name="Payton A.C."/>
            <person name="Mcbreen J.C."/>
            <person name="Conrad R.E."/>
            <person name="Kollar L.M."/>
            <person name="Olsson S."/>
            <person name="Huttunen S."/>
            <person name="Landis J.B."/>
            <person name="Wickett N.J."/>
            <person name="Johnson M.G."/>
            <person name="Rensing S.A."/>
            <person name="Grimwood J."/>
            <person name="Schmutz J."/>
            <person name="Mcdaniel S.F."/>
        </authorList>
    </citation>
    <scope>NUCLEOTIDE SEQUENCE</scope>
    <source>
        <strain evidence="2">R40</strain>
    </source>
</reference>
<organism evidence="2 3">
    <name type="scientific">Ceratodon purpureus</name>
    <name type="common">Fire moss</name>
    <name type="synonym">Dicranum purpureum</name>
    <dbReference type="NCBI Taxonomy" id="3225"/>
    <lineage>
        <taxon>Eukaryota</taxon>
        <taxon>Viridiplantae</taxon>
        <taxon>Streptophyta</taxon>
        <taxon>Embryophyta</taxon>
        <taxon>Bryophyta</taxon>
        <taxon>Bryophytina</taxon>
        <taxon>Bryopsida</taxon>
        <taxon>Dicranidae</taxon>
        <taxon>Pseudoditrichales</taxon>
        <taxon>Ditrichaceae</taxon>
        <taxon>Ceratodon</taxon>
    </lineage>
</organism>
<evidence type="ECO:0000256" key="1">
    <source>
        <dbReference type="SAM" id="SignalP"/>
    </source>
</evidence>
<proteinExistence type="predicted"/>
<evidence type="ECO:0000313" key="3">
    <source>
        <dbReference type="Proteomes" id="UP000822688"/>
    </source>
</evidence>
<sequence length="55" mass="6359">MRTCCILCTFSNFCLSIETRLASYIECLQIAIVFQLRQLAIEYRRMQLGFECGGT</sequence>
<dbReference type="AlphaFoldDB" id="A0A8T0GKM9"/>
<protein>
    <submittedName>
        <fullName evidence="2">Uncharacterized protein</fullName>
    </submittedName>
</protein>
<feature type="signal peptide" evidence="1">
    <location>
        <begin position="1"/>
        <end position="16"/>
    </location>
</feature>
<name>A0A8T0GKM9_CERPU</name>
<dbReference type="Proteomes" id="UP000822688">
    <property type="component" value="Chromosome 10"/>
</dbReference>
<keyword evidence="3" id="KW-1185">Reference proteome</keyword>
<gene>
    <name evidence="2" type="ORF">KC19_10G079100</name>
</gene>
<feature type="chain" id="PRO_5035814045" evidence="1">
    <location>
        <begin position="17"/>
        <end position="55"/>
    </location>
</feature>